<proteinExistence type="predicted"/>
<comment type="caution">
    <text evidence="1">The sequence shown here is derived from an EMBL/GenBank/DDBJ whole genome shotgun (WGS) entry which is preliminary data.</text>
</comment>
<feature type="non-terminal residue" evidence="1">
    <location>
        <position position="1"/>
    </location>
</feature>
<accession>A0ABN7XEV9</accession>
<gene>
    <name evidence="1" type="ORF">GMARGA_LOCUS42644</name>
</gene>
<dbReference type="Proteomes" id="UP000789901">
    <property type="component" value="Unassembled WGS sequence"/>
</dbReference>
<keyword evidence="2" id="KW-1185">Reference proteome</keyword>
<evidence type="ECO:0000313" key="2">
    <source>
        <dbReference type="Proteomes" id="UP000789901"/>
    </source>
</evidence>
<reference evidence="1 2" key="1">
    <citation type="submission" date="2021-06" db="EMBL/GenBank/DDBJ databases">
        <authorList>
            <person name="Kallberg Y."/>
            <person name="Tangrot J."/>
            <person name="Rosling A."/>
        </authorList>
    </citation>
    <scope>NUCLEOTIDE SEQUENCE [LARGE SCALE GENOMIC DNA]</scope>
    <source>
        <strain evidence="1 2">120-4 pot B 10/14</strain>
    </source>
</reference>
<name>A0ABN7XEV9_GIGMA</name>
<organism evidence="1 2">
    <name type="scientific">Gigaspora margarita</name>
    <dbReference type="NCBI Taxonomy" id="4874"/>
    <lineage>
        <taxon>Eukaryota</taxon>
        <taxon>Fungi</taxon>
        <taxon>Fungi incertae sedis</taxon>
        <taxon>Mucoromycota</taxon>
        <taxon>Glomeromycotina</taxon>
        <taxon>Glomeromycetes</taxon>
        <taxon>Diversisporales</taxon>
        <taxon>Gigasporaceae</taxon>
        <taxon>Gigaspora</taxon>
    </lineage>
</organism>
<sequence length="55" mass="6467">NPKTQLRTIRIFPFSKAIPTLSYREHYPSPTSKYVQDQTRLLFETVEYLPPTSIP</sequence>
<protein>
    <submittedName>
        <fullName evidence="1">34858_t:CDS:1</fullName>
    </submittedName>
</protein>
<evidence type="ECO:0000313" key="1">
    <source>
        <dbReference type="EMBL" id="CAG8853823.1"/>
    </source>
</evidence>
<dbReference type="EMBL" id="CAJVQB010129591">
    <property type="protein sequence ID" value="CAG8853823.1"/>
    <property type="molecule type" value="Genomic_DNA"/>
</dbReference>